<feature type="compositionally biased region" description="Basic and acidic residues" evidence="1">
    <location>
        <begin position="44"/>
        <end position="77"/>
    </location>
</feature>
<gene>
    <name evidence="2" type="ORF">HID58_052695</name>
</gene>
<proteinExistence type="predicted"/>
<feature type="compositionally biased region" description="Polar residues" evidence="1">
    <location>
        <begin position="113"/>
        <end position="144"/>
    </location>
</feature>
<keyword evidence="3" id="KW-1185">Reference proteome</keyword>
<dbReference type="Proteomes" id="UP000824890">
    <property type="component" value="Unassembled WGS sequence"/>
</dbReference>
<feature type="compositionally biased region" description="Basic and acidic residues" evidence="1">
    <location>
        <begin position="16"/>
        <end position="27"/>
    </location>
</feature>
<evidence type="ECO:0000313" key="2">
    <source>
        <dbReference type="EMBL" id="KAH0890266.1"/>
    </source>
</evidence>
<reference evidence="2 3" key="1">
    <citation type="submission" date="2021-05" db="EMBL/GenBank/DDBJ databases">
        <title>Genome Assembly of Synthetic Allotetraploid Brassica napus Reveals Homoeologous Exchanges between Subgenomes.</title>
        <authorList>
            <person name="Davis J.T."/>
        </authorList>
    </citation>
    <scope>NUCLEOTIDE SEQUENCE [LARGE SCALE GENOMIC DNA]</scope>
    <source>
        <strain evidence="3">cv. Da-Ae</strain>
        <tissue evidence="2">Seedling</tissue>
    </source>
</reference>
<organism evidence="2 3">
    <name type="scientific">Brassica napus</name>
    <name type="common">Rape</name>
    <dbReference type="NCBI Taxonomy" id="3708"/>
    <lineage>
        <taxon>Eukaryota</taxon>
        <taxon>Viridiplantae</taxon>
        <taxon>Streptophyta</taxon>
        <taxon>Embryophyta</taxon>
        <taxon>Tracheophyta</taxon>
        <taxon>Spermatophyta</taxon>
        <taxon>Magnoliopsida</taxon>
        <taxon>eudicotyledons</taxon>
        <taxon>Gunneridae</taxon>
        <taxon>Pentapetalae</taxon>
        <taxon>rosids</taxon>
        <taxon>malvids</taxon>
        <taxon>Brassicales</taxon>
        <taxon>Brassicaceae</taxon>
        <taxon>Brassiceae</taxon>
        <taxon>Brassica</taxon>
    </lineage>
</organism>
<evidence type="ECO:0000313" key="3">
    <source>
        <dbReference type="Proteomes" id="UP000824890"/>
    </source>
</evidence>
<dbReference type="EMBL" id="JAGKQM010000013">
    <property type="protein sequence ID" value="KAH0890266.1"/>
    <property type="molecule type" value="Genomic_DNA"/>
</dbReference>
<feature type="region of interest" description="Disordered" evidence="1">
    <location>
        <begin position="1"/>
        <end position="179"/>
    </location>
</feature>
<sequence length="179" mass="19470">MTMSPKTRLTGKKKKEGAPEKKSDSPARKNTGAAENKKNNATRKRGDAVKKERDAAKKNSELAEKKSEAAEKKRKQESGVNGGSPSNPTKWVWNRVREAAASPPDRQGCHSLAPSTKLSSQPDNEATASPTLWSQPQKSPSQAPTEVGNPEDNDEENGYNNRYSRTPEAAIDNDAQRSA</sequence>
<protein>
    <submittedName>
        <fullName evidence="2">Uncharacterized protein</fullName>
    </submittedName>
</protein>
<evidence type="ECO:0000256" key="1">
    <source>
        <dbReference type="SAM" id="MobiDB-lite"/>
    </source>
</evidence>
<accession>A0ABQ8ACN7</accession>
<comment type="caution">
    <text evidence="2">The sequence shown here is derived from an EMBL/GenBank/DDBJ whole genome shotgun (WGS) entry which is preliminary data.</text>
</comment>
<name>A0ABQ8ACN7_BRANA</name>